<proteinExistence type="predicted"/>
<name>A0A8X6YSG7_9ARAC</name>
<feature type="region of interest" description="Disordered" evidence="1">
    <location>
        <begin position="1"/>
        <end position="26"/>
    </location>
</feature>
<gene>
    <name evidence="2" type="ORF">TNIN_419161</name>
</gene>
<accession>A0A8X6YSG7</accession>
<evidence type="ECO:0000313" key="2">
    <source>
        <dbReference type="EMBL" id="GFY76231.1"/>
    </source>
</evidence>
<sequence length="255" mass="28764">MNTPSTSHNGNNQFYPTGSVGDHSKKKEPVLPNFDVVLTKYDLEPPKIESQSICAKHFQYDGVFRAMNCHPVSAELVDDEESRDSIFEELELPPKSVATKKEESTSAEETKATKLFFNGIYLGTFQLTNAQRASRLIRPTLPPVNSISLSQIDTDPLTVEYRSTSTCKGSKTPCAQSSSQNGSSENCPVDEFRSFSEMSCSSEQENFSNYHLIFPPLRTSLSEVHLLQSQNKWIRVCRYLQRARQFLSFKLGCRK</sequence>
<dbReference type="EMBL" id="BMAV01021816">
    <property type="protein sequence ID" value="GFY76231.1"/>
    <property type="molecule type" value="Genomic_DNA"/>
</dbReference>
<reference evidence="2" key="1">
    <citation type="submission" date="2020-08" db="EMBL/GenBank/DDBJ databases">
        <title>Multicomponent nature underlies the extraordinary mechanical properties of spider dragline silk.</title>
        <authorList>
            <person name="Kono N."/>
            <person name="Nakamura H."/>
            <person name="Mori M."/>
            <person name="Yoshida Y."/>
            <person name="Ohtoshi R."/>
            <person name="Malay A.D."/>
            <person name="Moran D.A.P."/>
            <person name="Tomita M."/>
            <person name="Numata K."/>
            <person name="Arakawa K."/>
        </authorList>
    </citation>
    <scope>NUCLEOTIDE SEQUENCE</scope>
</reference>
<dbReference type="Proteomes" id="UP000886998">
    <property type="component" value="Unassembled WGS sequence"/>
</dbReference>
<protein>
    <submittedName>
        <fullName evidence="2">Uncharacterized protein</fullName>
    </submittedName>
</protein>
<keyword evidence="3" id="KW-1185">Reference proteome</keyword>
<evidence type="ECO:0000256" key="1">
    <source>
        <dbReference type="SAM" id="MobiDB-lite"/>
    </source>
</evidence>
<dbReference type="AlphaFoldDB" id="A0A8X6YSG7"/>
<feature type="compositionally biased region" description="Polar residues" evidence="1">
    <location>
        <begin position="1"/>
        <end position="16"/>
    </location>
</feature>
<organism evidence="2 3">
    <name type="scientific">Trichonephila inaurata madagascariensis</name>
    <dbReference type="NCBI Taxonomy" id="2747483"/>
    <lineage>
        <taxon>Eukaryota</taxon>
        <taxon>Metazoa</taxon>
        <taxon>Ecdysozoa</taxon>
        <taxon>Arthropoda</taxon>
        <taxon>Chelicerata</taxon>
        <taxon>Arachnida</taxon>
        <taxon>Araneae</taxon>
        <taxon>Araneomorphae</taxon>
        <taxon>Entelegynae</taxon>
        <taxon>Araneoidea</taxon>
        <taxon>Nephilidae</taxon>
        <taxon>Trichonephila</taxon>
        <taxon>Trichonephila inaurata</taxon>
    </lineage>
</organism>
<comment type="caution">
    <text evidence="2">The sequence shown here is derived from an EMBL/GenBank/DDBJ whole genome shotgun (WGS) entry which is preliminary data.</text>
</comment>
<evidence type="ECO:0000313" key="3">
    <source>
        <dbReference type="Proteomes" id="UP000886998"/>
    </source>
</evidence>